<proteinExistence type="predicted"/>
<gene>
    <name evidence="1" type="ORF">EZS28_036681</name>
</gene>
<organism evidence="1 2">
    <name type="scientific">Streblomastix strix</name>
    <dbReference type="NCBI Taxonomy" id="222440"/>
    <lineage>
        <taxon>Eukaryota</taxon>
        <taxon>Metamonada</taxon>
        <taxon>Preaxostyla</taxon>
        <taxon>Oxymonadida</taxon>
        <taxon>Streblomastigidae</taxon>
        <taxon>Streblomastix</taxon>
    </lineage>
</organism>
<evidence type="ECO:0000313" key="2">
    <source>
        <dbReference type="Proteomes" id="UP000324800"/>
    </source>
</evidence>
<dbReference type="EMBL" id="SNRW01017971">
    <property type="protein sequence ID" value="KAA6367793.1"/>
    <property type="molecule type" value="Genomic_DNA"/>
</dbReference>
<name>A0A5J4UCA1_9EUKA</name>
<dbReference type="Proteomes" id="UP000324800">
    <property type="component" value="Unassembled WGS sequence"/>
</dbReference>
<comment type="caution">
    <text evidence="1">The sequence shown here is derived from an EMBL/GenBank/DDBJ whole genome shotgun (WGS) entry which is preliminary data.</text>
</comment>
<sequence>MRRGIILKPQINQTLSKLDLHPANVPIGVWVYGPMENDPAPLIEKAVILMETFGDKRFETHLLSGLEILADQLITDSSASLVIQAVKKAFGNKSIPSISNLGASRALKLTQNKVNPYATSHIGSLAGDKILEISHDKLIELGFTPTQTILQEINNISPKEPTINIHGTEIRISALVKLFARLGFECGRAVRVVHSTAPGFLWGTYQDFANYQLHCNAHANNLIVLPLDIISEKKQILSPLDFDMAFSSETSINFWKRSPVADPTFVTDSFNIEVFEMMNDLGGIYVSGDWAKIKDVKQRPLPENEDKQNIIWLLRDVMIWEHFIGYSNPTGGPTEDAIPAPTLPSDAEWPMIIEMINHALSLSDHLHS</sequence>
<dbReference type="OrthoDB" id="10255449at2759"/>
<reference evidence="1 2" key="1">
    <citation type="submission" date="2019-03" db="EMBL/GenBank/DDBJ databases">
        <title>Single cell metagenomics reveals metabolic interactions within the superorganism composed of flagellate Streblomastix strix and complex community of Bacteroidetes bacteria on its surface.</title>
        <authorList>
            <person name="Treitli S.C."/>
            <person name="Kolisko M."/>
            <person name="Husnik F."/>
            <person name="Keeling P."/>
            <person name="Hampl V."/>
        </authorList>
    </citation>
    <scope>NUCLEOTIDE SEQUENCE [LARGE SCALE GENOMIC DNA]</scope>
    <source>
        <strain evidence="1">ST1C</strain>
    </source>
</reference>
<evidence type="ECO:0000313" key="1">
    <source>
        <dbReference type="EMBL" id="KAA6367793.1"/>
    </source>
</evidence>
<accession>A0A5J4UCA1</accession>
<protein>
    <submittedName>
        <fullName evidence="1">Uncharacterized protein</fullName>
    </submittedName>
</protein>
<dbReference type="AlphaFoldDB" id="A0A5J4UCA1"/>